<organism evidence="1 2">
    <name type="scientific">Bacillus cereus</name>
    <dbReference type="NCBI Taxonomy" id="1396"/>
    <lineage>
        <taxon>Bacteria</taxon>
        <taxon>Bacillati</taxon>
        <taxon>Bacillota</taxon>
        <taxon>Bacilli</taxon>
        <taxon>Bacillales</taxon>
        <taxon>Bacillaceae</taxon>
        <taxon>Bacillus</taxon>
        <taxon>Bacillus cereus group</taxon>
    </lineage>
</organism>
<dbReference type="AlphaFoldDB" id="A0A1C4FNJ9"/>
<proteinExistence type="predicted"/>
<comment type="caution">
    <text evidence="1">The sequence shown here is derived from an EMBL/GenBank/DDBJ whole genome shotgun (WGS) entry which is preliminary data.</text>
</comment>
<gene>
    <name evidence="1" type="ORF">BJR07_29815</name>
</gene>
<dbReference type="Proteomes" id="UP000186535">
    <property type="component" value="Unassembled WGS sequence"/>
</dbReference>
<dbReference type="EMBL" id="MPON01000037">
    <property type="protein sequence ID" value="OKA30467.1"/>
    <property type="molecule type" value="Genomic_DNA"/>
</dbReference>
<name>A0A1C4FNJ9_BACCE</name>
<sequence length="269" mass="28981">MSNLYKVNASNIIGGAGRLVWVPYGTPAPTKISDVMDTSTFELKPSWKDVGATTEGIEVTRGFETEDFEVDQVKGAIDTEITNWTHNINTQLAENTVENRQLALIGSPIIETPPELGTSVDSSGEIGVNGTIVTFAAAPGADFKEGGYLKIGTEVLKINKISGNSIYLAEPVKKAQPTATKVYPVKALGSKRIGYGAVGNVPEIMLANISQKKDGSLYMAVFRKCKVSGDEKTQTFSKAKRVLPLGLQAFAVEGIADNENVYYEIEEVR</sequence>
<dbReference type="RefSeq" id="WP_073519155.1">
    <property type="nucleotide sequence ID" value="NZ_MPOM01000070.1"/>
</dbReference>
<accession>A0A1C4FNJ9</accession>
<evidence type="ECO:0000313" key="2">
    <source>
        <dbReference type="Proteomes" id="UP000186535"/>
    </source>
</evidence>
<evidence type="ECO:0000313" key="1">
    <source>
        <dbReference type="EMBL" id="OKA30467.1"/>
    </source>
</evidence>
<reference evidence="1 2" key="1">
    <citation type="submission" date="2016-11" db="EMBL/GenBank/DDBJ databases">
        <title>Identification of Bacillus cereus isolated from egg-white.</title>
        <authorList>
            <person name="Soni A."/>
            <person name="Oey I."/>
            <person name="Silcock P."/>
            <person name="Bremer P."/>
        </authorList>
    </citation>
    <scope>NUCLEOTIDE SEQUENCE [LARGE SCALE GENOMIC DNA]</scope>
    <source>
        <strain evidence="1 2">NZAS03</strain>
    </source>
</reference>
<protein>
    <submittedName>
        <fullName evidence="1">Uncharacterized protein</fullName>
    </submittedName>
</protein>